<sequence length="513" mass="55266">MTHRTRLSAVALTLVAVLALSGCVPTWLTGLTGQDTSTPTGEEVDGALEPYYRQSLVWERCGGGAQCATATAPLDWDDPAAGDDIDLALVRYRATETALGSLFVNPGGPGASGFDFIRDSVDFAVSERLRESFDVIGWDPRGVGRSSAVTCFTDPADMDEFIYGVPEAEPQTPEWVAEVEQSAQRFVEACAENSGPLLEHVDTDSTVRDLDMLRALVGDEALNYFGYSYGTEIGARYADRFPERVGRLVLDGATDPTSTQFEVVLAQSIGFEAALTTYLTECAAAATCPFPTDTTAALAIVEQLYERLETDPIPGPDGRLFTDSVLDIAVATALYDEGSWEFLSQMFTELRTGVVETGFLLADFYYGRENGEYLDNSLEAFIAINCLDYPVERDPQVIIDQNTAIAESAPVTSDPSVLGDVVCQHWPHEFEGELGPVRAEGAPPILVIGTTGDPATPYIWAESLAEQLESGVLLTYDGEGHIAYDEGDPCINDLVDEFFLTGVAPAEDPVCAG</sequence>
<dbReference type="InterPro" id="IPR013595">
    <property type="entry name" value="Pept_S33_TAP-like_C"/>
</dbReference>
<dbReference type="GO" id="GO:0016787">
    <property type="term" value="F:hydrolase activity"/>
    <property type="evidence" value="ECO:0007669"/>
    <property type="project" value="UniProtKB-KW"/>
</dbReference>
<dbReference type="InterPro" id="IPR051601">
    <property type="entry name" value="Serine_prot/Carboxylest_S33"/>
</dbReference>
<organism evidence="4 5">
    <name type="scientific">Microcella alkalica</name>
    <dbReference type="NCBI Taxonomy" id="355930"/>
    <lineage>
        <taxon>Bacteria</taxon>
        <taxon>Bacillati</taxon>
        <taxon>Actinomycetota</taxon>
        <taxon>Actinomycetes</taxon>
        <taxon>Micrococcales</taxon>
        <taxon>Microbacteriaceae</taxon>
        <taxon>Microcella</taxon>
    </lineage>
</organism>
<comment type="caution">
    <text evidence="4">The sequence shown here is derived from an EMBL/GenBank/DDBJ whole genome shotgun (WGS) entry which is preliminary data.</text>
</comment>
<dbReference type="AlphaFoldDB" id="A0A839E989"/>
<accession>A0A839E989</accession>
<name>A0A839E989_9MICO</name>
<gene>
    <name evidence="4" type="ORF">FHX53_001649</name>
</gene>
<dbReference type="SUPFAM" id="SSF53474">
    <property type="entry name" value="alpha/beta-Hydrolases"/>
    <property type="match status" value="1"/>
</dbReference>
<evidence type="ECO:0000313" key="5">
    <source>
        <dbReference type="Proteomes" id="UP000585905"/>
    </source>
</evidence>
<proteinExistence type="inferred from homology"/>
<dbReference type="Gene3D" id="3.40.50.1820">
    <property type="entry name" value="alpha/beta hydrolase"/>
    <property type="match status" value="1"/>
</dbReference>
<dbReference type="PANTHER" id="PTHR43248">
    <property type="entry name" value="2-SUCCINYL-6-HYDROXY-2,4-CYCLOHEXADIENE-1-CARBOXYLATE SYNTHASE"/>
    <property type="match status" value="1"/>
</dbReference>
<dbReference type="Pfam" id="PF08386">
    <property type="entry name" value="Abhydrolase_4"/>
    <property type="match status" value="1"/>
</dbReference>
<evidence type="ECO:0000259" key="3">
    <source>
        <dbReference type="Pfam" id="PF08386"/>
    </source>
</evidence>
<dbReference type="RefSeq" id="WP_182490857.1">
    <property type="nucleotide sequence ID" value="NZ_BAAAOV010000001.1"/>
</dbReference>
<evidence type="ECO:0000313" key="4">
    <source>
        <dbReference type="EMBL" id="MBA8848057.1"/>
    </source>
</evidence>
<dbReference type="EMBL" id="JACGWX010000003">
    <property type="protein sequence ID" value="MBA8848057.1"/>
    <property type="molecule type" value="Genomic_DNA"/>
</dbReference>
<dbReference type="PROSITE" id="PS51257">
    <property type="entry name" value="PROKAR_LIPOPROTEIN"/>
    <property type="match status" value="1"/>
</dbReference>
<evidence type="ECO:0000256" key="1">
    <source>
        <dbReference type="ARBA" id="ARBA00010088"/>
    </source>
</evidence>
<feature type="domain" description="Peptidase S33 tripeptidyl aminopeptidase-like C-terminal" evidence="3">
    <location>
        <begin position="417"/>
        <end position="511"/>
    </location>
</feature>
<protein>
    <submittedName>
        <fullName evidence="4">Pimeloyl-ACP methyl ester carboxylesterase</fullName>
    </submittedName>
</protein>
<reference evidence="4 5" key="1">
    <citation type="submission" date="2020-07" db="EMBL/GenBank/DDBJ databases">
        <title>Sequencing the genomes of 1000 actinobacteria strains.</title>
        <authorList>
            <person name="Klenk H.-P."/>
        </authorList>
    </citation>
    <scope>NUCLEOTIDE SEQUENCE [LARGE SCALE GENOMIC DNA]</scope>
    <source>
        <strain evidence="4 5">DSM 19663</strain>
    </source>
</reference>
<dbReference type="InterPro" id="IPR029058">
    <property type="entry name" value="AB_hydrolase_fold"/>
</dbReference>
<keyword evidence="5" id="KW-1185">Reference proteome</keyword>
<dbReference type="PANTHER" id="PTHR43248:SF25">
    <property type="entry name" value="AB HYDROLASE-1 DOMAIN-CONTAINING PROTEIN-RELATED"/>
    <property type="match status" value="1"/>
</dbReference>
<evidence type="ECO:0000256" key="2">
    <source>
        <dbReference type="ARBA" id="ARBA00022801"/>
    </source>
</evidence>
<comment type="similarity">
    <text evidence="1">Belongs to the peptidase S33 family.</text>
</comment>
<dbReference type="Proteomes" id="UP000585905">
    <property type="component" value="Unassembled WGS sequence"/>
</dbReference>
<keyword evidence="2" id="KW-0378">Hydrolase</keyword>